<dbReference type="RefSeq" id="WP_138079180.1">
    <property type="nucleotide sequence ID" value="NZ_CP040004.1"/>
</dbReference>
<feature type="binding site" evidence="2">
    <location>
        <position position="197"/>
    </location>
    <ligand>
        <name>Zn(2+)</name>
        <dbReference type="ChEBI" id="CHEBI:29105"/>
        <label>1</label>
        <note>catalytic</note>
    </ligand>
</feature>
<keyword evidence="2" id="KW-0862">Zinc</keyword>
<evidence type="ECO:0000313" key="4">
    <source>
        <dbReference type="Proteomes" id="UP000310639"/>
    </source>
</evidence>
<dbReference type="PIRSF" id="PIRSF001359">
    <property type="entry name" value="F_bP_aldolase_II"/>
    <property type="match status" value="1"/>
</dbReference>
<feature type="binding site" evidence="2">
    <location>
        <position position="92"/>
    </location>
    <ligand>
        <name>Zn(2+)</name>
        <dbReference type="ChEBI" id="CHEBI:29105"/>
        <label>1</label>
        <note>catalytic</note>
    </ligand>
</feature>
<dbReference type="PANTHER" id="PTHR30304">
    <property type="entry name" value="D-TAGATOSE-1,6-BISPHOSPHATE ALDOLASE"/>
    <property type="match status" value="1"/>
</dbReference>
<dbReference type="Gene3D" id="3.20.20.70">
    <property type="entry name" value="Aldolase class I"/>
    <property type="match status" value="1"/>
</dbReference>
<dbReference type="InterPro" id="IPR050246">
    <property type="entry name" value="Class_II_FBP_aldolase"/>
</dbReference>
<dbReference type="Pfam" id="PF01116">
    <property type="entry name" value="F_bP_aldolase"/>
    <property type="match status" value="1"/>
</dbReference>
<gene>
    <name evidence="3" type="ORF">FBF37_02520</name>
</gene>
<proteinExistence type="predicted"/>
<dbReference type="InterPro" id="IPR000771">
    <property type="entry name" value="FBA_II"/>
</dbReference>
<keyword evidence="4" id="KW-1185">Reference proteome</keyword>
<name>A0A4P9A3F2_9BACT</name>
<comment type="cofactor">
    <cofactor evidence="2">
        <name>Zn(2+)</name>
        <dbReference type="ChEBI" id="CHEBI:29105"/>
    </cofactor>
    <text evidence="2">Binds 2 Zn(2+) ions per subunit. One is catalytic and the other provides a structural contribution.</text>
</comment>
<dbReference type="KEGG" id="nft:FBF37_02520"/>
<accession>A0A4P9A3F2</accession>
<dbReference type="GO" id="GO:0008270">
    <property type="term" value="F:zinc ion binding"/>
    <property type="evidence" value="ECO:0007669"/>
    <property type="project" value="InterPro"/>
</dbReference>
<dbReference type="GO" id="GO:0016832">
    <property type="term" value="F:aldehyde-lyase activity"/>
    <property type="evidence" value="ECO:0007669"/>
    <property type="project" value="InterPro"/>
</dbReference>
<evidence type="ECO:0000256" key="1">
    <source>
        <dbReference type="PIRSR" id="PIRSR001359-1"/>
    </source>
</evidence>
<organism evidence="3 4">
    <name type="scientific">Candidatus Nanosynbacter featherlites</name>
    <dbReference type="NCBI Taxonomy" id="2572088"/>
    <lineage>
        <taxon>Bacteria</taxon>
        <taxon>Candidatus Saccharimonadota</taxon>
        <taxon>Candidatus Saccharimonadia</taxon>
        <taxon>Candidatus Nanosynbacterales</taxon>
        <taxon>Candidatus Nanosynbacteraceae</taxon>
        <taxon>Candidatus Nanosynbacter</taxon>
    </lineage>
</organism>
<dbReference type="SUPFAM" id="SSF51569">
    <property type="entry name" value="Aldolase"/>
    <property type="match status" value="1"/>
</dbReference>
<dbReference type="GO" id="GO:0005975">
    <property type="term" value="P:carbohydrate metabolic process"/>
    <property type="evidence" value="ECO:0007669"/>
    <property type="project" value="InterPro"/>
</dbReference>
<keyword evidence="2" id="KW-0479">Metal-binding</keyword>
<evidence type="ECO:0000313" key="3">
    <source>
        <dbReference type="EMBL" id="QCT42331.1"/>
    </source>
</evidence>
<sequence>MGLSISEIRQNTTRARHLMQRTRAQHFAVGAFNIDNQETLIAVARAAQKLQSPVLVEVSDAEVKAMGLENVRDLVDNYKAEYGIEMYLNLDHGPTVEGCKRAIDAGYEFVHIDISQANHDASDEEIIAKTREVVEYAKFTGALVESEPHYFGGSSNVHTEAIDYEEIKKTFSTPDGARAFVEATGVDTFAAAVGNLHGKYPVPKVLDLELLARIREALHCQISLHGGSGTPLHYFEDAAKIGVSKININSDMRYAFRTTLEKTLRENPNEYAIVKLMPEVYLAVQKVVEEKIMAFGSSGRAVI</sequence>
<feature type="active site" description="Proton donor" evidence="1">
    <location>
        <position position="91"/>
    </location>
</feature>
<feature type="binding site" evidence="2">
    <location>
        <position position="147"/>
    </location>
    <ligand>
        <name>Zn(2+)</name>
        <dbReference type="ChEBI" id="CHEBI:29105"/>
        <label>2</label>
    </ligand>
</feature>
<dbReference type="OrthoDB" id="9803995at2"/>
<protein>
    <submittedName>
        <fullName evidence="3">Class II fructose-bisphosphate aldolase</fullName>
    </submittedName>
</protein>
<dbReference type="AlphaFoldDB" id="A0A4P9A3F2"/>
<feature type="binding site" evidence="2">
    <location>
        <position position="113"/>
    </location>
    <ligand>
        <name>Zn(2+)</name>
        <dbReference type="ChEBI" id="CHEBI:29105"/>
        <label>2</label>
    </ligand>
</feature>
<evidence type="ECO:0000256" key="2">
    <source>
        <dbReference type="PIRSR" id="PIRSR001359-3"/>
    </source>
</evidence>
<dbReference type="EMBL" id="CP040004">
    <property type="protein sequence ID" value="QCT42331.1"/>
    <property type="molecule type" value="Genomic_DNA"/>
</dbReference>
<feature type="binding site" evidence="2">
    <location>
        <position position="225"/>
    </location>
    <ligand>
        <name>Zn(2+)</name>
        <dbReference type="ChEBI" id="CHEBI:29105"/>
        <label>1</label>
        <note>catalytic</note>
    </ligand>
</feature>
<dbReference type="PANTHER" id="PTHR30304:SF0">
    <property type="entry name" value="D-TAGATOSE-1,6-BISPHOSPHATE ALDOLASE SUBUNIT GATY-RELATED"/>
    <property type="match status" value="1"/>
</dbReference>
<dbReference type="InterPro" id="IPR013785">
    <property type="entry name" value="Aldolase_TIM"/>
</dbReference>
<dbReference type="Proteomes" id="UP000310639">
    <property type="component" value="Chromosome"/>
</dbReference>
<reference evidence="3 4" key="1">
    <citation type="submission" date="2019-04" db="EMBL/GenBank/DDBJ databases">
        <title>Saccharibacteria TM7 genomes.</title>
        <authorList>
            <person name="Bor B."/>
            <person name="He X."/>
            <person name="Chen T."/>
            <person name="Dewhirst F.E."/>
        </authorList>
    </citation>
    <scope>NUCLEOTIDE SEQUENCE [LARGE SCALE GENOMIC DNA]</scope>
    <source>
        <strain evidence="3 4">BB001</strain>
    </source>
</reference>